<keyword evidence="8" id="KW-1185">Reference proteome</keyword>
<dbReference type="InterPro" id="IPR036191">
    <property type="entry name" value="RRF_sf"/>
</dbReference>
<comment type="function">
    <text evidence="4">Necessary for protein synthesis in mitochondria. Functions as a ribosome recycling factor in mitochondria.</text>
</comment>
<comment type="similarity">
    <text evidence="1">Belongs to the RRF family.</text>
</comment>
<feature type="domain" description="Ribosome recycling factor" evidence="6">
    <location>
        <begin position="101"/>
        <end position="266"/>
    </location>
</feature>
<dbReference type="Gene3D" id="1.10.132.20">
    <property type="entry name" value="Ribosome-recycling factor"/>
    <property type="match status" value="1"/>
</dbReference>
<comment type="caution">
    <text evidence="7">The sequence shown here is derived from an EMBL/GenBank/DDBJ whole genome shotgun (WGS) entry which is preliminary data.</text>
</comment>
<evidence type="ECO:0000256" key="5">
    <source>
        <dbReference type="ARBA" id="ARBA00033107"/>
    </source>
</evidence>
<dbReference type="Proteomes" id="UP001360560">
    <property type="component" value="Unassembled WGS sequence"/>
</dbReference>
<dbReference type="PANTHER" id="PTHR20982:SF3">
    <property type="entry name" value="MITOCHONDRIAL RIBOSOME RECYCLING FACTOR PSEUDO 1"/>
    <property type="match status" value="1"/>
</dbReference>
<dbReference type="AlphaFoldDB" id="A0AAV5QN24"/>
<evidence type="ECO:0000313" key="8">
    <source>
        <dbReference type="Proteomes" id="UP001360560"/>
    </source>
</evidence>
<evidence type="ECO:0000256" key="1">
    <source>
        <dbReference type="ARBA" id="ARBA00005912"/>
    </source>
</evidence>
<dbReference type="GO" id="GO:0043023">
    <property type="term" value="F:ribosomal large subunit binding"/>
    <property type="evidence" value="ECO:0007669"/>
    <property type="project" value="TreeGrafter"/>
</dbReference>
<evidence type="ECO:0000313" key="7">
    <source>
        <dbReference type="EMBL" id="GMM35986.1"/>
    </source>
</evidence>
<organism evidence="7 8">
    <name type="scientific">Saccharomycopsis crataegensis</name>
    <dbReference type="NCBI Taxonomy" id="43959"/>
    <lineage>
        <taxon>Eukaryota</taxon>
        <taxon>Fungi</taxon>
        <taxon>Dikarya</taxon>
        <taxon>Ascomycota</taxon>
        <taxon>Saccharomycotina</taxon>
        <taxon>Saccharomycetes</taxon>
        <taxon>Saccharomycopsidaceae</taxon>
        <taxon>Saccharomycopsis</taxon>
    </lineage>
</organism>
<dbReference type="GO" id="GO:0005739">
    <property type="term" value="C:mitochondrion"/>
    <property type="evidence" value="ECO:0007669"/>
    <property type="project" value="TreeGrafter"/>
</dbReference>
<gene>
    <name evidence="7" type="ORF">DASC09_033110</name>
</gene>
<keyword evidence="3" id="KW-0648">Protein biosynthesis</keyword>
<dbReference type="RefSeq" id="XP_064852982.1">
    <property type="nucleotide sequence ID" value="XM_064996910.1"/>
</dbReference>
<dbReference type="SUPFAM" id="SSF55194">
    <property type="entry name" value="Ribosome recycling factor, RRF"/>
    <property type="match status" value="1"/>
</dbReference>
<reference evidence="7 8" key="1">
    <citation type="journal article" date="2023" name="Elife">
        <title>Identification of key yeast species and microbe-microbe interactions impacting larval growth of Drosophila in the wild.</title>
        <authorList>
            <person name="Mure A."/>
            <person name="Sugiura Y."/>
            <person name="Maeda R."/>
            <person name="Honda K."/>
            <person name="Sakurai N."/>
            <person name="Takahashi Y."/>
            <person name="Watada M."/>
            <person name="Katoh T."/>
            <person name="Gotoh A."/>
            <person name="Gotoh Y."/>
            <person name="Taniguchi I."/>
            <person name="Nakamura K."/>
            <person name="Hayashi T."/>
            <person name="Katayama T."/>
            <person name="Uemura T."/>
            <person name="Hattori Y."/>
        </authorList>
    </citation>
    <scope>NUCLEOTIDE SEQUENCE [LARGE SCALE GENOMIC DNA]</scope>
    <source>
        <strain evidence="7 8">SC-9</strain>
    </source>
</reference>
<proteinExistence type="inferred from homology"/>
<name>A0AAV5QN24_9ASCO</name>
<dbReference type="PANTHER" id="PTHR20982">
    <property type="entry name" value="RIBOSOME RECYCLING FACTOR"/>
    <property type="match status" value="1"/>
</dbReference>
<dbReference type="Gene3D" id="3.30.1360.40">
    <property type="match status" value="1"/>
</dbReference>
<evidence type="ECO:0000256" key="2">
    <source>
        <dbReference type="ARBA" id="ARBA00020581"/>
    </source>
</evidence>
<evidence type="ECO:0000259" key="6">
    <source>
        <dbReference type="Pfam" id="PF01765"/>
    </source>
</evidence>
<evidence type="ECO:0000256" key="3">
    <source>
        <dbReference type="ARBA" id="ARBA00022917"/>
    </source>
</evidence>
<dbReference type="InterPro" id="IPR023584">
    <property type="entry name" value="Ribosome_recyc_fac_dom"/>
</dbReference>
<dbReference type="EMBL" id="BTFZ01000011">
    <property type="protein sequence ID" value="GMM35986.1"/>
    <property type="molecule type" value="Genomic_DNA"/>
</dbReference>
<evidence type="ECO:0000256" key="4">
    <source>
        <dbReference type="ARBA" id="ARBA00024909"/>
    </source>
</evidence>
<dbReference type="Pfam" id="PF01765">
    <property type="entry name" value="RRF"/>
    <property type="match status" value="1"/>
</dbReference>
<accession>A0AAV5QN24</accession>
<dbReference type="GO" id="GO:0006412">
    <property type="term" value="P:translation"/>
    <property type="evidence" value="ECO:0007669"/>
    <property type="project" value="UniProtKB-KW"/>
</dbReference>
<sequence length="267" mass="29775">MNPATFSILCQISKKRLQSRFFSKNAVTLSSAISQRQTGITSFYTTNRSFSTSTIAYKKGGKAKGKAKNNVEPEAEEEEFDSVGFLRDVEKKYKDSIEVYKKKSSESKSGKTNTKIFDNLSIPLAHNQSAKFTDVAQTTLKGRNLLITLFDPNDSKHVVSAVLGAGLNLNPQVDQKNPQLLKVPLPAPTAEVKIEAVKNLKSVFETFKSSSSKFAFTSIRSDALKELKKLKGGDEVKKIMKNVEDLNKQYNKKLADQFKDLEKSMMQ</sequence>
<dbReference type="InterPro" id="IPR002661">
    <property type="entry name" value="Ribosome_recyc_fac"/>
</dbReference>
<protein>
    <recommendedName>
        <fullName evidence="2">Ribosome-recycling factor, mitochondrial</fullName>
    </recommendedName>
    <alternativeName>
        <fullName evidence="5">Ribosome-releasing factor, mitochondrial</fullName>
    </alternativeName>
</protein>
<dbReference type="GeneID" id="90073961"/>